<evidence type="ECO:0000313" key="1">
    <source>
        <dbReference type="EMBL" id="MVT07177.1"/>
    </source>
</evidence>
<dbReference type="AlphaFoldDB" id="A0A7K1TYI5"/>
<dbReference type="GO" id="GO:0005829">
    <property type="term" value="C:cytosol"/>
    <property type="evidence" value="ECO:0007669"/>
    <property type="project" value="TreeGrafter"/>
</dbReference>
<dbReference type="PANTHER" id="PTHR30458">
    <property type="entry name" value="PHENYLACETIC ACID DEGRADATION PROTEIN PAA"/>
    <property type="match status" value="1"/>
</dbReference>
<dbReference type="NCBIfam" id="TIGR02158">
    <property type="entry name" value="PA_CoA_Oxy3"/>
    <property type="match status" value="1"/>
</dbReference>
<organism evidence="1 2">
    <name type="scientific">Chitinophaga tropicalis</name>
    <dbReference type="NCBI Taxonomy" id="2683588"/>
    <lineage>
        <taxon>Bacteria</taxon>
        <taxon>Pseudomonadati</taxon>
        <taxon>Bacteroidota</taxon>
        <taxon>Chitinophagia</taxon>
        <taxon>Chitinophagales</taxon>
        <taxon>Chitinophagaceae</taxon>
        <taxon>Chitinophaga</taxon>
    </lineage>
</organism>
<keyword evidence="2" id="KW-1185">Reference proteome</keyword>
<dbReference type="InterPro" id="IPR052703">
    <property type="entry name" value="Aromatic_CoA_ox/epox"/>
</dbReference>
<comment type="caution">
    <text evidence="1">The sequence shown here is derived from an EMBL/GenBank/DDBJ whole genome shotgun (WGS) entry which is preliminary data.</text>
</comment>
<accession>A0A7K1TYI5</accession>
<dbReference type="Pfam" id="PF05138">
    <property type="entry name" value="PaaA_PaaC"/>
    <property type="match status" value="1"/>
</dbReference>
<dbReference type="InterPro" id="IPR009078">
    <property type="entry name" value="Ferritin-like_SF"/>
</dbReference>
<gene>
    <name evidence="1" type="primary">paaC</name>
    <name evidence="1" type="ORF">GO493_02810</name>
</gene>
<dbReference type="Proteomes" id="UP000461730">
    <property type="component" value="Unassembled WGS sequence"/>
</dbReference>
<dbReference type="InterPro" id="IPR011882">
    <property type="entry name" value="PaaC"/>
</dbReference>
<reference evidence="1 2" key="1">
    <citation type="submission" date="2019-12" db="EMBL/GenBank/DDBJ databases">
        <title>Chitinophaga sp. strain ysch24 (GDMCC 1.1355), whole genome shotgun sequence.</title>
        <authorList>
            <person name="Zhang X."/>
        </authorList>
    </citation>
    <scope>NUCLEOTIDE SEQUENCE [LARGE SCALE GENOMIC DNA]</scope>
    <source>
        <strain evidence="2">ysch24</strain>
    </source>
</reference>
<proteinExistence type="predicted"/>
<dbReference type="SUPFAM" id="SSF47240">
    <property type="entry name" value="Ferritin-like"/>
    <property type="match status" value="1"/>
</dbReference>
<dbReference type="InterPro" id="IPR007814">
    <property type="entry name" value="PaaA_PaaC"/>
</dbReference>
<dbReference type="GO" id="GO:0010124">
    <property type="term" value="P:phenylacetate catabolic process"/>
    <property type="evidence" value="ECO:0007669"/>
    <property type="project" value="InterPro"/>
</dbReference>
<dbReference type="RefSeq" id="WP_157304587.1">
    <property type="nucleotide sequence ID" value="NZ_WRXN01000001.1"/>
</dbReference>
<evidence type="ECO:0000313" key="2">
    <source>
        <dbReference type="Proteomes" id="UP000461730"/>
    </source>
</evidence>
<dbReference type="PANTHER" id="PTHR30458:SF0">
    <property type="entry name" value="1,2-PHENYLACETYL-COA EPOXIDASE, SUBUNIT C"/>
    <property type="match status" value="1"/>
</dbReference>
<sequence length="251" mass="28489">MNINQALVALITQMADDELIIGHRNSEWTGLGPIMEEDIAFSSMAQDKIGHAWALYRILQEHLEGDDPDRIAFLRPAAAFRCCHLVELPIGSYEFSLMRHFLFDHAETIRYNSLYQSSFMPLQQLARKVKGELKYHTLHADAWILQLCKAGEEGHSRMQAALNDCFPLACGIFEPGQADALLAEENIYPGEAALYEQWIENINRVLRKAELTLPEKITPVYGGRKGQHTPHLEALLEEMGEVFRQDPAATW</sequence>
<dbReference type="EMBL" id="WRXN01000001">
    <property type="protein sequence ID" value="MVT07177.1"/>
    <property type="molecule type" value="Genomic_DNA"/>
</dbReference>
<protein>
    <submittedName>
        <fullName evidence="1">Phenylacetate-CoA oxygenase subunit PaaC</fullName>
    </submittedName>
</protein>
<dbReference type="InterPro" id="IPR012347">
    <property type="entry name" value="Ferritin-like"/>
</dbReference>
<name>A0A7K1TYI5_9BACT</name>
<dbReference type="Gene3D" id="1.20.1260.10">
    <property type="match status" value="1"/>
</dbReference>